<dbReference type="InterPro" id="IPR050166">
    <property type="entry name" value="ABC_transporter_ATP-bind"/>
</dbReference>
<evidence type="ECO:0000256" key="2">
    <source>
        <dbReference type="ARBA" id="ARBA00022741"/>
    </source>
</evidence>
<dbReference type="AlphaFoldDB" id="M2YDW4"/>
<dbReference type="Pfam" id="PF00005">
    <property type="entry name" value="ABC_tran"/>
    <property type="match status" value="1"/>
</dbReference>
<sequence length="271" mass="29316">MDDRSISAKIRLAAAAKDYTTDSGDTVHALAPTDLEIREGEFVCIVGPSGCGKSTLMDMIAGFHSPSSGVVAVDGDPVTGPSAARGVVFQQANLLPWKSVRANVELGPLLRGAPAQERREIGERQLRLVGLESFADRKPYELSGGMQQRAQIARVLANDPDVILMDEPFGALDALSRERLQVELRGIWRQERKTIVFITHSIDEAVYLGTRVLVMSPRPGRIALDLPVEIGRDHDDVSVRTSPEFTALRERIAGAIYGDAAGTSRSTTVGE</sequence>
<dbReference type="PANTHER" id="PTHR42788:SF13">
    <property type="entry name" value="ALIPHATIC SULFONATES IMPORT ATP-BINDING PROTEIN SSUB"/>
    <property type="match status" value="1"/>
</dbReference>
<keyword evidence="6" id="KW-1185">Reference proteome</keyword>
<dbReference type="InterPro" id="IPR003439">
    <property type="entry name" value="ABC_transporter-like_ATP-bd"/>
</dbReference>
<keyword evidence="1" id="KW-0813">Transport</keyword>
<evidence type="ECO:0000256" key="1">
    <source>
        <dbReference type="ARBA" id="ARBA00022448"/>
    </source>
</evidence>
<dbReference type="SUPFAM" id="SSF52540">
    <property type="entry name" value="P-loop containing nucleoside triphosphate hydrolases"/>
    <property type="match status" value="1"/>
</dbReference>
<dbReference type="CDD" id="cd03293">
    <property type="entry name" value="ABC_NrtD_SsuB_transporters"/>
    <property type="match status" value="1"/>
</dbReference>
<organism evidence="5 6">
    <name type="scientific">Kocuria palustris PEL</name>
    <dbReference type="NCBI Taxonomy" id="1236550"/>
    <lineage>
        <taxon>Bacteria</taxon>
        <taxon>Bacillati</taxon>
        <taxon>Actinomycetota</taxon>
        <taxon>Actinomycetes</taxon>
        <taxon>Micrococcales</taxon>
        <taxon>Micrococcaceae</taxon>
        <taxon>Kocuria</taxon>
    </lineage>
</organism>
<gene>
    <name evidence="5" type="ORF">C884_02555</name>
</gene>
<dbReference type="PROSITE" id="PS00211">
    <property type="entry name" value="ABC_TRANSPORTER_1"/>
    <property type="match status" value="1"/>
</dbReference>
<reference evidence="5 6" key="1">
    <citation type="journal article" date="2014" name="Genome Announc.">
        <title>Draft Genome Sequence of Kocuria palustris PEL.</title>
        <authorList>
            <person name="Sharma G."/>
            <person name="Khatri I."/>
            <person name="Subramanian S."/>
        </authorList>
    </citation>
    <scope>NUCLEOTIDE SEQUENCE [LARGE SCALE GENOMIC DNA]</scope>
    <source>
        <strain evidence="5 6">PEL</strain>
    </source>
</reference>
<dbReference type="GO" id="GO:0016887">
    <property type="term" value="F:ATP hydrolysis activity"/>
    <property type="evidence" value="ECO:0007669"/>
    <property type="project" value="InterPro"/>
</dbReference>
<dbReference type="InterPro" id="IPR017871">
    <property type="entry name" value="ABC_transporter-like_CS"/>
</dbReference>
<feature type="domain" description="ABC transporter" evidence="4">
    <location>
        <begin position="10"/>
        <end position="242"/>
    </location>
</feature>
<dbReference type="InterPro" id="IPR003593">
    <property type="entry name" value="AAA+_ATPase"/>
</dbReference>
<dbReference type="STRING" id="71999.KPaMU14_00445"/>
<evidence type="ECO:0000313" key="6">
    <source>
        <dbReference type="Proteomes" id="UP000009877"/>
    </source>
</evidence>
<comment type="caution">
    <text evidence="5">The sequence shown here is derived from an EMBL/GenBank/DDBJ whole genome shotgun (WGS) entry which is preliminary data.</text>
</comment>
<dbReference type="PROSITE" id="PS50893">
    <property type="entry name" value="ABC_TRANSPORTER_2"/>
    <property type="match status" value="1"/>
</dbReference>
<name>M2YDW4_9MICC</name>
<evidence type="ECO:0000313" key="5">
    <source>
        <dbReference type="EMBL" id="EME36745.1"/>
    </source>
</evidence>
<evidence type="ECO:0000259" key="4">
    <source>
        <dbReference type="PROSITE" id="PS50893"/>
    </source>
</evidence>
<evidence type="ECO:0000256" key="3">
    <source>
        <dbReference type="ARBA" id="ARBA00022840"/>
    </source>
</evidence>
<protein>
    <submittedName>
        <fullName evidence="5">ABC-type nitrate/sulfonate/bicarbonate transport system ATPase component</fullName>
    </submittedName>
</protein>
<keyword evidence="3" id="KW-0067">ATP-binding</keyword>
<proteinExistence type="predicted"/>
<dbReference type="EMBL" id="ANHZ02000009">
    <property type="protein sequence ID" value="EME36745.1"/>
    <property type="molecule type" value="Genomic_DNA"/>
</dbReference>
<dbReference type="Proteomes" id="UP000009877">
    <property type="component" value="Unassembled WGS sequence"/>
</dbReference>
<dbReference type="SMART" id="SM00382">
    <property type="entry name" value="AAA"/>
    <property type="match status" value="1"/>
</dbReference>
<keyword evidence="2" id="KW-0547">Nucleotide-binding</keyword>
<dbReference type="GO" id="GO:0005524">
    <property type="term" value="F:ATP binding"/>
    <property type="evidence" value="ECO:0007669"/>
    <property type="project" value="UniProtKB-KW"/>
</dbReference>
<dbReference type="PANTHER" id="PTHR42788">
    <property type="entry name" value="TAURINE IMPORT ATP-BINDING PROTEIN-RELATED"/>
    <property type="match status" value="1"/>
</dbReference>
<accession>M2YDW4</accession>
<dbReference type="Gene3D" id="3.40.50.300">
    <property type="entry name" value="P-loop containing nucleotide triphosphate hydrolases"/>
    <property type="match status" value="1"/>
</dbReference>
<dbReference type="InterPro" id="IPR027417">
    <property type="entry name" value="P-loop_NTPase"/>
</dbReference>